<dbReference type="InterPro" id="IPR017588">
    <property type="entry name" value="UacT-like"/>
</dbReference>
<feature type="transmembrane region" description="Helical" evidence="8">
    <location>
        <begin position="53"/>
        <end position="70"/>
    </location>
</feature>
<dbReference type="NCBIfam" id="NF037981">
    <property type="entry name" value="NCS2_1"/>
    <property type="match status" value="1"/>
</dbReference>
<comment type="subcellular location">
    <subcellularLocation>
        <location evidence="1">Cell membrane</location>
        <topology evidence="1">Multi-pass membrane protein</topology>
    </subcellularLocation>
</comment>
<dbReference type="EMBL" id="FMYL01000002">
    <property type="protein sequence ID" value="SDB85247.1"/>
    <property type="molecule type" value="Genomic_DNA"/>
</dbReference>
<accession>A0A1G6GTC4</accession>
<dbReference type="InterPro" id="IPR006042">
    <property type="entry name" value="Xan_ur_permease"/>
</dbReference>
<sequence length="453" mass="47503">MSKVKGFSSPEDEYLGLGKSFAYGLQHVLTMYGGIVAPPLIVGTAVGLNASQIGMLITASLFVGGLATLLQTIGVKWFGVKLPLVQGVSFAGVATMIAIGTSSGGFQAILGAVFASAIVGLIIAPFFARIVRFFPPVVTGCVITIIGLSLLPVALRWVMGGNNKAPNWGSLENLGLAAMTLLILLLLSKFGSVAIRRLAVLSSIVLGTLFAYLLGFCDFSKVTTGSWMAFPSVLEFGMPTFELPAIIAMCIVMIVTLTETTADILAVSEIVGTEADQKRIANGLRADMLSSAVAPFFGTFMQSAFAQNVGLVAITGIKSRFVVAAGGAILVLLGLLPIMGRFVAAIPTPVLGGAGLVLFGTVAASGIRTLAQVDFREQKNLIIVAVAISAGMIPIISADFFMHFPKWVQTLFHSGISTTCIVAVFLNIFFNHFAVERKATAVKKTTDDITSSH</sequence>
<evidence type="ECO:0000313" key="10">
    <source>
        <dbReference type="Proteomes" id="UP000242501"/>
    </source>
</evidence>
<dbReference type="RefSeq" id="WP_092746885.1">
    <property type="nucleotide sequence ID" value="NZ_FMYL01000002.1"/>
</dbReference>
<feature type="transmembrane region" description="Helical" evidence="8">
    <location>
        <begin position="350"/>
        <end position="370"/>
    </location>
</feature>
<dbReference type="GO" id="GO:0042907">
    <property type="term" value="F:xanthine transmembrane transporter activity"/>
    <property type="evidence" value="ECO:0007669"/>
    <property type="project" value="TreeGrafter"/>
</dbReference>
<keyword evidence="10" id="KW-1185">Reference proteome</keyword>
<evidence type="ECO:0000256" key="8">
    <source>
        <dbReference type="SAM" id="Phobius"/>
    </source>
</evidence>
<dbReference type="PROSITE" id="PS01116">
    <property type="entry name" value="XANTH_URACIL_PERMASE"/>
    <property type="match status" value="1"/>
</dbReference>
<dbReference type="PANTHER" id="PTHR42810:SF4">
    <property type="entry name" value="URIC ACID TRANSPORTER UACT"/>
    <property type="match status" value="1"/>
</dbReference>
<evidence type="ECO:0000256" key="3">
    <source>
        <dbReference type="ARBA" id="ARBA00022448"/>
    </source>
</evidence>
<dbReference type="Pfam" id="PF00860">
    <property type="entry name" value="Xan_ur_permease"/>
    <property type="match status" value="1"/>
</dbReference>
<dbReference type="Proteomes" id="UP000242501">
    <property type="component" value="Unassembled WGS sequence"/>
</dbReference>
<feature type="transmembrane region" description="Helical" evidence="8">
    <location>
        <begin position="198"/>
        <end position="216"/>
    </location>
</feature>
<feature type="transmembrane region" description="Helical" evidence="8">
    <location>
        <begin position="174"/>
        <end position="191"/>
    </location>
</feature>
<protein>
    <submittedName>
        <fullName evidence="9">Xanthine permease</fullName>
    </submittedName>
</protein>
<feature type="transmembrane region" description="Helical" evidence="8">
    <location>
        <begin position="382"/>
        <end position="404"/>
    </location>
</feature>
<evidence type="ECO:0000256" key="2">
    <source>
        <dbReference type="ARBA" id="ARBA00008821"/>
    </source>
</evidence>
<comment type="similarity">
    <text evidence="2">Belongs to the nucleobase:cation symporter-2 (NCS2) (TC 2.A.40) family.</text>
</comment>
<gene>
    <name evidence="9" type="ORF">SAMN05421733_102197</name>
</gene>
<keyword evidence="7 8" id="KW-0472">Membrane</keyword>
<evidence type="ECO:0000256" key="1">
    <source>
        <dbReference type="ARBA" id="ARBA00004651"/>
    </source>
</evidence>
<reference evidence="10" key="1">
    <citation type="submission" date="2016-09" db="EMBL/GenBank/DDBJ databases">
        <authorList>
            <person name="Varghese N."/>
            <person name="Submissions S."/>
        </authorList>
    </citation>
    <scope>NUCLEOTIDE SEQUENCE [LARGE SCALE GENOMIC DNA]</scope>
    <source>
        <strain evidence="10">ANC 4422</strain>
    </source>
</reference>
<proteinExistence type="inferred from homology"/>
<feature type="transmembrane region" description="Helical" evidence="8">
    <location>
        <begin position="106"/>
        <end position="126"/>
    </location>
</feature>
<feature type="transmembrane region" description="Helical" evidence="8">
    <location>
        <begin position="410"/>
        <end position="430"/>
    </location>
</feature>
<dbReference type="InterPro" id="IPR006043">
    <property type="entry name" value="NCS2"/>
</dbReference>
<dbReference type="NCBIfam" id="TIGR03173">
    <property type="entry name" value="pbuX"/>
    <property type="match status" value="1"/>
</dbReference>
<evidence type="ECO:0000256" key="7">
    <source>
        <dbReference type="ARBA" id="ARBA00023136"/>
    </source>
</evidence>
<feature type="transmembrane region" description="Helical" evidence="8">
    <location>
        <begin position="21"/>
        <end position="41"/>
    </location>
</feature>
<dbReference type="GO" id="GO:0005886">
    <property type="term" value="C:plasma membrane"/>
    <property type="evidence" value="ECO:0007669"/>
    <property type="project" value="UniProtKB-SubCell"/>
</dbReference>
<keyword evidence="3" id="KW-0813">Transport</keyword>
<evidence type="ECO:0000313" key="9">
    <source>
        <dbReference type="EMBL" id="SDB85247.1"/>
    </source>
</evidence>
<dbReference type="AlphaFoldDB" id="A0A1G6GTC4"/>
<keyword evidence="6 8" id="KW-1133">Transmembrane helix</keyword>
<evidence type="ECO:0000256" key="5">
    <source>
        <dbReference type="ARBA" id="ARBA00022692"/>
    </source>
</evidence>
<keyword evidence="5 8" id="KW-0812">Transmembrane</keyword>
<feature type="transmembrane region" description="Helical" evidence="8">
    <location>
        <begin position="321"/>
        <end position="344"/>
    </location>
</feature>
<keyword evidence="4" id="KW-1003">Cell membrane</keyword>
<feature type="transmembrane region" description="Helical" evidence="8">
    <location>
        <begin position="82"/>
        <end position="100"/>
    </location>
</feature>
<dbReference type="PANTHER" id="PTHR42810">
    <property type="entry name" value="PURINE PERMEASE C1399.01C-RELATED"/>
    <property type="match status" value="1"/>
</dbReference>
<organism evidence="9 10">
    <name type="scientific">Acinetobacter boissieri</name>
    <dbReference type="NCBI Taxonomy" id="1219383"/>
    <lineage>
        <taxon>Bacteria</taxon>
        <taxon>Pseudomonadati</taxon>
        <taxon>Pseudomonadota</taxon>
        <taxon>Gammaproteobacteria</taxon>
        <taxon>Moraxellales</taxon>
        <taxon>Moraxellaceae</taxon>
        <taxon>Acinetobacter</taxon>
    </lineage>
</organism>
<name>A0A1G6GTC4_9GAMM</name>
<dbReference type="NCBIfam" id="TIGR00801">
    <property type="entry name" value="ncs2"/>
    <property type="match status" value="1"/>
</dbReference>
<dbReference type="STRING" id="1219383.SAMN05421733_102197"/>
<feature type="transmembrane region" description="Helical" evidence="8">
    <location>
        <begin position="133"/>
        <end position="154"/>
    </location>
</feature>
<feature type="transmembrane region" description="Helical" evidence="8">
    <location>
        <begin position="236"/>
        <end position="257"/>
    </location>
</feature>
<dbReference type="OrthoDB" id="9805749at2"/>
<evidence type="ECO:0000256" key="6">
    <source>
        <dbReference type="ARBA" id="ARBA00022989"/>
    </source>
</evidence>
<evidence type="ECO:0000256" key="4">
    <source>
        <dbReference type="ARBA" id="ARBA00022475"/>
    </source>
</evidence>